<dbReference type="Gene3D" id="3.80.10.10">
    <property type="entry name" value="Ribonuclease Inhibitor"/>
    <property type="match status" value="1"/>
</dbReference>
<dbReference type="OMA" id="PENDAMK"/>
<evidence type="ECO:0000259" key="3">
    <source>
        <dbReference type="Pfam" id="PF23598"/>
    </source>
</evidence>
<dbReference type="PANTHER" id="PTHR47186">
    <property type="entry name" value="LEUCINE-RICH REPEAT-CONTAINING PROTEIN 57"/>
    <property type="match status" value="1"/>
</dbReference>
<dbReference type="InParanoid" id="A0A059C3L2"/>
<dbReference type="AlphaFoldDB" id="A0A059C3L2"/>
<dbReference type="Pfam" id="PF23598">
    <property type="entry name" value="LRR_14"/>
    <property type="match status" value="1"/>
</dbReference>
<reference evidence="4" key="1">
    <citation type="submission" date="2013-07" db="EMBL/GenBank/DDBJ databases">
        <title>The genome of Eucalyptus grandis.</title>
        <authorList>
            <person name="Schmutz J."/>
            <person name="Hayes R."/>
            <person name="Myburg A."/>
            <person name="Tuskan G."/>
            <person name="Grattapaglia D."/>
            <person name="Rokhsar D.S."/>
        </authorList>
    </citation>
    <scope>NUCLEOTIDE SEQUENCE</scope>
    <source>
        <tissue evidence="4">Leaf extractions</tissue>
    </source>
</reference>
<keyword evidence="2" id="KW-0732">Signal</keyword>
<feature type="signal peptide" evidence="2">
    <location>
        <begin position="1"/>
        <end position="19"/>
    </location>
</feature>
<proteinExistence type="predicted"/>
<dbReference type="Gramene" id="KCW72849">
    <property type="protein sequence ID" value="KCW72849"/>
    <property type="gene ID" value="EUGRSUZ_E01304"/>
</dbReference>
<dbReference type="PANTHER" id="PTHR47186:SF57">
    <property type="entry name" value="OS02G0478300 PROTEIN"/>
    <property type="match status" value="1"/>
</dbReference>
<accession>A0A059C3L2</accession>
<organism evidence="4">
    <name type="scientific">Eucalyptus grandis</name>
    <name type="common">Flooded gum</name>
    <dbReference type="NCBI Taxonomy" id="71139"/>
    <lineage>
        <taxon>Eukaryota</taxon>
        <taxon>Viridiplantae</taxon>
        <taxon>Streptophyta</taxon>
        <taxon>Embryophyta</taxon>
        <taxon>Tracheophyta</taxon>
        <taxon>Spermatophyta</taxon>
        <taxon>Magnoliopsida</taxon>
        <taxon>eudicotyledons</taxon>
        <taxon>Gunneridae</taxon>
        <taxon>Pentapetalae</taxon>
        <taxon>rosids</taxon>
        <taxon>malvids</taxon>
        <taxon>Myrtales</taxon>
        <taxon>Myrtaceae</taxon>
        <taxon>Myrtoideae</taxon>
        <taxon>Eucalypteae</taxon>
        <taxon>Eucalyptus</taxon>
    </lineage>
</organism>
<protein>
    <recommendedName>
        <fullName evidence="3">Disease resistance R13L4/SHOC-2-like LRR domain-containing protein</fullName>
    </recommendedName>
</protein>
<dbReference type="InterPro" id="IPR032675">
    <property type="entry name" value="LRR_dom_sf"/>
</dbReference>
<gene>
    <name evidence="4" type="ORF">EUGRSUZ_E01304</name>
</gene>
<keyword evidence="1" id="KW-0677">Repeat</keyword>
<feature type="chain" id="PRO_5001574069" description="Disease resistance R13L4/SHOC-2-like LRR domain-containing protein" evidence="2">
    <location>
        <begin position="20"/>
        <end position="370"/>
    </location>
</feature>
<dbReference type="InterPro" id="IPR055414">
    <property type="entry name" value="LRR_R13L4/SHOC2-like"/>
</dbReference>
<sequence length="370" mass="42199">MSSVACLAFVLVPLSSVIMDFTSISATTSLTRFPAQVAEWCCLRYLSFRYSKVRTVPYSIGNLQNLETLDLKHTYVTELPVVILKLRQLRHLLVYHYANRAYSWFKYGFKFPDGIGTLQSLQKLCYIEAGSERNSSLMRELGKLKQLNRLGIVKLRKEDARELCLSIEKLTKLQALSVNSVDENEIIDLQPLSSPPPFLQRVYLTGRLEALPDWISSLDSLTVLYLRCSQLKDNPLPSLGKLPNLVHLALLQAYEGTKLCFKAYDFMKLRFLILGPFDKLKCVEVEKGSMPCLEELIIESCKLLKKLPSGIEHLEKLKVMKFVDMPDEFVKKLMPDGQDDIYLKVAHVPEVYYGCRRGGGWEVVLTKAFV</sequence>
<evidence type="ECO:0000313" key="4">
    <source>
        <dbReference type="EMBL" id="KCW72849.1"/>
    </source>
</evidence>
<dbReference type="SUPFAM" id="SSF52058">
    <property type="entry name" value="L domain-like"/>
    <property type="match status" value="1"/>
</dbReference>
<feature type="domain" description="Disease resistance R13L4/SHOC-2-like LRR" evidence="3">
    <location>
        <begin position="40"/>
        <end position="321"/>
    </location>
</feature>
<dbReference type="STRING" id="71139.A0A059C3L2"/>
<name>A0A059C3L2_EUCGR</name>
<dbReference type="EMBL" id="KK198757">
    <property type="protein sequence ID" value="KCW72849.1"/>
    <property type="molecule type" value="Genomic_DNA"/>
</dbReference>
<dbReference type="GO" id="GO:0035556">
    <property type="term" value="P:intracellular signal transduction"/>
    <property type="evidence" value="ECO:0000318"/>
    <property type="project" value="GO_Central"/>
</dbReference>
<evidence type="ECO:0000256" key="2">
    <source>
        <dbReference type="SAM" id="SignalP"/>
    </source>
</evidence>
<evidence type="ECO:0000256" key="1">
    <source>
        <dbReference type="ARBA" id="ARBA00022737"/>
    </source>
</evidence>